<dbReference type="PANTHER" id="PTHR23150">
    <property type="entry name" value="SULFATASE MODIFYING FACTOR 1, 2"/>
    <property type="match status" value="1"/>
</dbReference>
<dbReference type="InterPro" id="IPR042095">
    <property type="entry name" value="SUMF_sf"/>
</dbReference>
<sequence>MKKLLLPLYLILSIPFALEAQNYPEMIEIKGGTFIMGDTDGDGENWERPTHTVTLSNFKMAKTETTVLQWREYCNDIGRPFPAGMEDYPSDAVMAFVNWNDAVGYCKWLSNKTGEHYRLPTEAEWEFAARGGNETKGHKYAGSFNIEYVGWYNANAKGIHEVALKQPNELGLYDMTGNVLEWCSDIYGAYSSASAVNPRGPATGSYRVLRGGSWDDILSYCRISFRSSEAPETRYGYIGFRVVVGP</sequence>
<reference evidence="3 4" key="1">
    <citation type="submission" date="2023-12" db="EMBL/GenBank/DDBJ databases">
        <title>Novel species of the genus Arcicella isolated from rivers.</title>
        <authorList>
            <person name="Lu H."/>
        </authorList>
    </citation>
    <scope>NUCLEOTIDE SEQUENCE [LARGE SCALE GENOMIC DNA]</scope>
    <source>
        <strain evidence="3 4">KCTC 23307</strain>
    </source>
</reference>
<dbReference type="EMBL" id="JAYFUM010000005">
    <property type="protein sequence ID" value="MEA5138434.1"/>
    <property type="molecule type" value="Genomic_DNA"/>
</dbReference>
<dbReference type="SUPFAM" id="SSF56436">
    <property type="entry name" value="C-type lectin-like"/>
    <property type="match status" value="1"/>
</dbReference>
<gene>
    <name evidence="3" type="ORF">VB248_04800</name>
</gene>
<evidence type="ECO:0000256" key="1">
    <source>
        <dbReference type="SAM" id="SignalP"/>
    </source>
</evidence>
<evidence type="ECO:0000259" key="2">
    <source>
        <dbReference type="Pfam" id="PF03781"/>
    </source>
</evidence>
<dbReference type="Proteomes" id="UP001302949">
    <property type="component" value="Unassembled WGS sequence"/>
</dbReference>
<protein>
    <submittedName>
        <fullName evidence="3">Formylglycine-generating enzyme family protein</fullName>
    </submittedName>
</protein>
<dbReference type="InterPro" id="IPR051043">
    <property type="entry name" value="Sulfatase_Mod_Factor_Kinase"/>
</dbReference>
<dbReference type="Pfam" id="PF03781">
    <property type="entry name" value="FGE-sulfatase"/>
    <property type="match status" value="1"/>
</dbReference>
<dbReference type="InterPro" id="IPR005532">
    <property type="entry name" value="SUMF_dom"/>
</dbReference>
<dbReference type="RefSeq" id="WP_323295602.1">
    <property type="nucleotide sequence ID" value="NZ_JAYFUM010000005.1"/>
</dbReference>
<dbReference type="Gene3D" id="3.90.1580.10">
    <property type="entry name" value="paralog of FGE (formylglycine-generating enzyme)"/>
    <property type="match status" value="1"/>
</dbReference>
<feature type="chain" id="PRO_5046001226" evidence="1">
    <location>
        <begin position="20"/>
        <end position="246"/>
    </location>
</feature>
<dbReference type="InterPro" id="IPR016187">
    <property type="entry name" value="CTDL_fold"/>
</dbReference>
<feature type="domain" description="Sulfatase-modifying factor enzyme-like" evidence="2">
    <location>
        <begin position="23"/>
        <end position="243"/>
    </location>
</feature>
<evidence type="ECO:0000313" key="4">
    <source>
        <dbReference type="Proteomes" id="UP001302949"/>
    </source>
</evidence>
<comment type="caution">
    <text evidence="3">The sequence shown here is derived from an EMBL/GenBank/DDBJ whole genome shotgun (WGS) entry which is preliminary data.</text>
</comment>
<keyword evidence="4" id="KW-1185">Reference proteome</keyword>
<evidence type="ECO:0000313" key="3">
    <source>
        <dbReference type="EMBL" id="MEA5138434.1"/>
    </source>
</evidence>
<dbReference type="PANTHER" id="PTHR23150:SF19">
    <property type="entry name" value="FORMYLGLYCINE-GENERATING ENZYME"/>
    <property type="match status" value="1"/>
</dbReference>
<proteinExistence type="predicted"/>
<accession>A0ABU5Q6I9</accession>
<organism evidence="3 4">
    <name type="scientific">Arcicella rigui</name>
    <dbReference type="NCBI Taxonomy" id="797020"/>
    <lineage>
        <taxon>Bacteria</taxon>
        <taxon>Pseudomonadati</taxon>
        <taxon>Bacteroidota</taxon>
        <taxon>Cytophagia</taxon>
        <taxon>Cytophagales</taxon>
        <taxon>Flectobacillaceae</taxon>
        <taxon>Arcicella</taxon>
    </lineage>
</organism>
<name>A0ABU5Q6I9_9BACT</name>
<feature type="signal peptide" evidence="1">
    <location>
        <begin position="1"/>
        <end position="19"/>
    </location>
</feature>
<keyword evidence="1" id="KW-0732">Signal</keyword>